<keyword evidence="6 11" id="KW-0566">Pantothenate biosynthesis</keyword>
<dbReference type="EC" id="1.1.1.169" evidence="4 11"/>
<keyword evidence="7 11" id="KW-0521">NADP</keyword>
<dbReference type="GO" id="GO:0015940">
    <property type="term" value="P:pantothenate biosynthetic process"/>
    <property type="evidence" value="ECO:0007669"/>
    <property type="project" value="UniProtKB-UniPathway"/>
</dbReference>
<comment type="function">
    <text evidence="1 11">Catalyzes the NADPH-dependent reduction of ketopantoate into pantoic acid.</text>
</comment>
<dbReference type="SUPFAM" id="SSF48179">
    <property type="entry name" value="6-phosphogluconate dehydrogenase C-terminal domain-like"/>
    <property type="match status" value="1"/>
</dbReference>
<dbReference type="GO" id="GO:0005737">
    <property type="term" value="C:cytoplasm"/>
    <property type="evidence" value="ECO:0007669"/>
    <property type="project" value="TreeGrafter"/>
</dbReference>
<evidence type="ECO:0000313" key="12">
    <source>
        <dbReference type="EMBL" id="AKO93933.1"/>
    </source>
</evidence>
<sequence>MEKLDVIGGGSLGLLYAGYLSEQWDVTLYTKTEEQANAIKQKGILVYKEASLRFFPKVKPISSYVDKGHLAIVTLKEYQLSSIMPILKATCRPLLFIQNGMNHLKMLDKLTAENVFLGVVEHGALRLNENTVHHKGEGKTKVSVWRGEKTFLSSLLTYNKQFPFVYEDDWKEMLLGKLVINILVNPLTALYKVENGVLLENPYFLQNMRALLNEVHNVLELKDVESTFKNVLTICKNTKDNRSSMLQDLQNKGITEIDAIVGYVLEEAERKKIETPLLSFLYASIKGLEKGES</sequence>
<dbReference type="Proteomes" id="UP000036202">
    <property type="component" value="Chromosome"/>
</dbReference>
<dbReference type="InterPro" id="IPR050838">
    <property type="entry name" value="Ketopantoate_reductase"/>
</dbReference>
<name>A0A0H4KZZ9_9BACI</name>
<gene>
    <name evidence="12" type="ORF">BEH_18680</name>
</gene>
<dbReference type="OrthoDB" id="9800163at2"/>
<organism evidence="12 13">
    <name type="scientific">Priestia filamentosa</name>
    <dbReference type="NCBI Taxonomy" id="1402861"/>
    <lineage>
        <taxon>Bacteria</taxon>
        <taxon>Bacillati</taxon>
        <taxon>Bacillota</taxon>
        <taxon>Bacilli</taxon>
        <taxon>Bacillales</taxon>
        <taxon>Bacillaceae</taxon>
        <taxon>Priestia</taxon>
    </lineage>
</organism>
<evidence type="ECO:0000256" key="7">
    <source>
        <dbReference type="ARBA" id="ARBA00022857"/>
    </source>
</evidence>
<dbReference type="Pfam" id="PF02558">
    <property type="entry name" value="ApbA"/>
    <property type="match status" value="1"/>
</dbReference>
<dbReference type="InterPro" id="IPR013328">
    <property type="entry name" value="6PGD_dom2"/>
</dbReference>
<comment type="catalytic activity">
    <reaction evidence="10 11">
        <text>(R)-pantoate + NADP(+) = 2-dehydropantoate + NADPH + H(+)</text>
        <dbReference type="Rhea" id="RHEA:16233"/>
        <dbReference type="ChEBI" id="CHEBI:11561"/>
        <dbReference type="ChEBI" id="CHEBI:15378"/>
        <dbReference type="ChEBI" id="CHEBI:15980"/>
        <dbReference type="ChEBI" id="CHEBI:57783"/>
        <dbReference type="ChEBI" id="CHEBI:58349"/>
        <dbReference type="EC" id="1.1.1.169"/>
    </reaction>
</comment>
<dbReference type="KEGG" id="beo:BEH_18680"/>
<evidence type="ECO:0000256" key="10">
    <source>
        <dbReference type="ARBA" id="ARBA00048793"/>
    </source>
</evidence>
<evidence type="ECO:0000256" key="2">
    <source>
        <dbReference type="ARBA" id="ARBA00004994"/>
    </source>
</evidence>
<evidence type="ECO:0000256" key="1">
    <source>
        <dbReference type="ARBA" id="ARBA00002919"/>
    </source>
</evidence>
<dbReference type="GO" id="GO:0008677">
    <property type="term" value="F:2-dehydropantoate 2-reductase activity"/>
    <property type="evidence" value="ECO:0007669"/>
    <property type="project" value="UniProtKB-EC"/>
</dbReference>
<dbReference type="InterPro" id="IPR013752">
    <property type="entry name" value="KPA_reductase"/>
</dbReference>
<evidence type="ECO:0000256" key="6">
    <source>
        <dbReference type="ARBA" id="ARBA00022655"/>
    </source>
</evidence>
<keyword evidence="8 11" id="KW-0560">Oxidoreductase</keyword>
<reference evidence="12 13" key="1">
    <citation type="journal article" date="2015" name="PLoS ONE">
        <title>Genome Sequence of Bacillus endophyticus and Analysis of Its Companion Mechanism in the Ketogulonigenium vulgare-Bacillus Strain Consortium.</title>
        <authorList>
            <person name="Jia N."/>
            <person name="Du J."/>
            <person name="Ding M.Z."/>
            <person name="Gao F."/>
            <person name="Yuan Y.J."/>
        </authorList>
    </citation>
    <scope>NUCLEOTIDE SEQUENCE [LARGE SCALE GENOMIC DNA]</scope>
    <source>
        <strain evidence="12 13">Hbe603</strain>
    </source>
</reference>
<dbReference type="InterPro" id="IPR003710">
    <property type="entry name" value="ApbA"/>
</dbReference>
<proteinExistence type="inferred from homology"/>
<dbReference type="InterPro" id="IPR008927">
    <property type="entry name" value="6-PGluconate_DH-like_C_sf"/>
</dbReference>
<evidence type="ECO:0000256" key="11">
    <source>
        <dbReference type="RuleBase" id="RU362068"/>
    </source>
</evidence>
<comment type="similarity">
    <text evidence="3 11">Belongs to the ketopantoate reductase family.</text>
</comment>
<dbReference type="InterPro" id="IPR036291">
    <property type="entry name" value="NAD(P)-bd_dom_sf"/>
</dbReference>
<dbReference type="NCBIfam" id="TIGR00745">
    <property type="entry name" value="apbA_panE"/>
    <property type="match status" value="1"/>
</dbReference>
<dbReference type="UniPathway" id="UPA00028">
    <property type="reaction ID" value="UER00004"/>
</dbReference>
<dbReference type="AlphaFoldDB" id="A0A0H4KZZ9"/>
<dbReference type="SUPFAM" id="SSF51735">
    <property type="entry name" value="NAD(P)-binding Rossmann-fold domains"/>
    <property type="match status" value="1"/>
</dbReference>
<dbReference type="GO" id="GO:0050661">
    <property type="term" value="F:NADP binding"/>
    <property type="evidence" value="ECO:0007669"/>
    <property type="project" value="TreeGrafter"/>
</dbReference>
<dbReference type="RefSeq" id="WP_019391717.1">
    <property type="nucleotide sequence ID" value="NZ_ALIM01000014.1"/>
</dbReference>
<dbReference type="Gene3D" id="3.40.50.720">
    <property type="entry name" value="NAD(P)-binding Rossmann-like Domain"/>
    <property type="match status" value="1"/>
</dbReference>
<evidence type="ECO:0000256" key="9">
    <source>
        <dbReference type="ARBA" id="ARBA00032024"/>
    </source>
</evidence>
<dbReference type="InterPro" id="IPR013332">
    <property type="entry name" value="KPR_N"/>
</dbReference>
<evidence type="ECO:0000256" key="4">
    <source>
        <dbReference type="ARBA" id="ARBA00013014"/>
    </source>
</evidence>
<keyword evidence="13" id="KW-1185">Reference proteome</keyword>
<protein>
    <recommendedName>
        <fullName evidence="5 11">2-dehydropantoate 2-reductase</fullName>
        <ecNumber evidence="4 11">1.1.1.169</ecNumber>
    </recommendedName>
    <alternativeName>
        <fullName evidence="9 11">Ketopantoate reductase</fullName>
    </alternativeName>
</protein>
<dbReference type="PANTHER" id="PTHR43765">
    <property type="entry name" value="2-DEHYDROPANTOATE 2-REDUCTASE-RELATED"/>
    <property type="match status" value="1"/>
</dbReference>
<evidence type="ECO:0000256" key="8">
    <source>
        <dbReference type="ARBA" id="ARBA00023002"/>
    </source>
</evidence>
<reference evidence="13" key="2">
    <citation type="submission" date="2015-06" db="EMBL/GenBank/DDBJ databases">
        <title>Genome Sequence of Bacillus endophyticus and Analysis of its Companion Mechanism in the Ketogulonigenium vulgare-Bacillus strain Consortium.</title>
        <authorList>
            <person name="Jia N."/>
            <person name="Du J."/>
            <person name="Ding M.-Z."/>
            <person name="Gao F."/>
            <person name="Yuan Y.-J."/>
        </authorList>
    </citation>
    <scope>NUCLEOTIDE SEQUENCE [LARGE SCALE GENOMIC DNA]</scope>
    <source>
        <strain evidence="13">Hbe603</strain>
    </source>
</reference>
<dbReference type="PATRIC" id="fig|135735.6.peg.3966"/>
<dbReference type="Pfam" id="PF08546">
    <property type="entry name" value="ApbA_C"/>
    <property type="match status" value="1"/>
</dbReference>
<dbReference type="EMBL" id="CP011974">
    <property type="protein sequence ID" value="AKO93933.1"/>
    <property type="molecule type" value="Genomic_DNA"/>
</dbReference>
<comment type="pathway">
    <text evidence="2 11">Cofactor biosynthesis; (R)-pantothenate biosynthesis; (R)-pantoate from 3-methyl-2-oxobutanoate: step 2/2.</text>
</comment>
<dbReference type="NCBIfam" id="NF005093">
    <property type="entry name" value="PRK06522.2-4"/>
    <property type="match status" value="1"/>
</dbReference>
<evidence type="ECO:0000256" key="3">
    <source>
        <dbReference type="ARBA" id="ARBA00007870"/>
    </source>
</evidence>
<dbReference type="PANTHER" id="PTHR43765:SF2">
    <property type="entry name" value="2-DEHYDROPANTOATE 2-REDUCTASE"/>
    <property type="match status" value="1"/>
</dbReference>
<accession>A0A0H4KZZ9</accession>
<evidence type="ECO:0000313" key="13">
    <source>
        <dbReference type="Proteomes" id="UP000036202"/>
    </source>
</evidence>
<evidence type="ECO:0000256" key="5">
    <source>
        <dbReference type="ARBA" id="ARBA00019465"/>
    </source>
</evidence>
<dbReference type="Gene3D" id="1.10.1040.10">
    <property type="entry name" value="N-(1-d-carboxylethyl)-l-norvaline Dehydrogenase, domain 2"/>
    <property type="match status" value="1"/>
</dbReference>